<accession>A0A839ZWJ3</accession>
<dbReference type="PANTHER" id="PTHR44809">
    <property type="match status" value="1"/>
</dbReference>
<evidence type="ECO:0000313" key="2">
    <source>
        <dbReference type="EMBL" id="MBB3889741.1"/>
    </source>
</evidence>
<dbReference type="PROSITE" id="PS50005">
    <property type="entry name" value="TPR"/>
    <property type="match status" value="3"/>
</dbReference>
<dbReference type="InterPro" id="IPR019734">
    <property type="entry name" value="TPR_rpt"/>
</dbReference>
<comment type="caution">
    <text evidence="2">The sequence shown here is derived from an EMBL/GenBank/DDBJ whole genome shotgun (WGS) entry which is preliminary data.</text>
</comment>
<evidence type="ECO:0000256" key="1">
    <source>
        <dbReference type="PROSITE-ProRule" id="PRU00339"/>
    </source>
</evidence>
<dbReference type="PANTHER" id="PTHR44809:SF1">
    <property type="entry name" value="PROTEIN O-MANNOSYL-TRANSFERASE TMTC1"/>
    <property type="match status" value="1"/>
</dbReference>
<dbReference type="InterPro" id="IPR011990">
    <property type="entry name" value="TPR-like_helical_dom_sf"/>
</dbReference>
<keyword evidence="1" id="KW-0802">TPR repeat</keyword>
<evidence type="ECO:0000313" key="3">
    <source>
        <dbReference type="Proteomes" id="UP000530564"/>
    </source>
</evidence>
<feature type="repeat" description="TPR" evidence="1">
    <location>
        <begin position="136"/>
        <end position="169"/>
    </location>
</feature>
<organism evidence="2 3">
    <name type="scientific">Phenylobacterium haematophilum</name>
    <dbReference type="NCBI Taxonomy" id="98513"/>
    <lineage>
        <taxon>Bacteria</taxon>
        <taxon>Pseudomonadati</taxon>
        <taxon>Pseudomonadota</taxon>
        <taxon>Alphaproteobacteria</taxon>
        <taxon>Caulobacterales</taxon>
        <taxon>Caulobacteraceae</taxon>
        <taxon>Phenylobacterium</taxon>
    </lineage>
</organism>
<dbReference type="Pfam" id="PF13432">
    <property type="entry name" value="TPR_16"/>
    <property type="match status" value="1"/>
</dbReference>
<gene>
    <name evidence="2" type="ORF">GGQ61_000438</name>
</gene>
<dbReference type="RefSeq" id="WP_183769739.1">
    <property type="nucleotide sequence ID" value="NZ_JACIDK010000001.1"/>
</dbReference>
<dbReference type="InterPro" id="IPR052943">
    <property type="entry name" value="TMTC_O-mannosyl-trnsfr"/>
</dbReference>
<dbReference type="SUPFAM" id="SSF53756">
    <property type="entry name" value="UDP-Glycosyltransferase/glycogen phosphorylase"/>
    <property type="match status" value="1"/>
</dbReference>
<dbReference type="Proteomes" id="UP000530564">
    <property type="component" value="Unassembled WGS sequence"/>
</dbReference>
<feature type="repeat" description="TPR" evidence="1">
    <location>
        <begin position="68"/>
        <end position="101"/>
    </location>
</feature>
<proteinExistence type="predicted"/>
<keyword evidence="3" id="KW-1185">Reference proteome</keyword>
<name>A0A839ZWJ3_9CAUL</name>
<dbReference type="AlphaFoldDB" id="A0A839ZWJ3"/>
<feature type="repeat" description="TPR" evidence="1">
    <location>
        <begin position="170"/>
        <end position="203"/>
    </location>
</feature>
<dbReference type="SUPFAM" id="SSF48452">
    <property type="entry name" value="TPR-like"/>
    <property type="match status" value="1"/>
</dbReference>
<protein>
    <submittedName>
        <fullName evidence="2">Tetratricopeptide (TPR) repeat protein</fullName>
    </submittedName>
</protein>
<dbReference type="SMART" id="SM00028">
    <property type="entry name" value="TPR"/>
    <property type="match status" value="6"/>
</dbReference>
<dbReference type="EMBL" id="JACIDK010000001">
    <property type="protein sequence ID" value="MBB3889741.1"/>
    <property type="molecule type" value="Genomic_DNA"/>
</dbReference>
<sequence length="582" mass="64325">MAIFDAGPVGDAAAPEKLARLSAEIASAKATREALKSLRVALEHANGDRFAEACTAAEEALTHDPNLVLGWHLLGIARDKLNQRAPALDAYERALALSPADPDIAHDLGRLAFKMDMLPQAEALFRHCLSFKLGAREPSNNLGALLRRQMRFDEAIEVLRAALMAEPESAMLWLTLGTIVGDKGDIDQAEIFYCEALRLEPDYAKAHYNLSNILFTKRRHEEALSHCRRAIELSDVPQDTSMMRFALSTMLLARSELTEGWRYYDARLEPTYAEPIHFVVDRPRWTPGTDIRGRHMMLFGEQGLGDEVLFANVLDDVLAELGPEGRLTVAVTDRLLPLFQRSYPSVRFGPHATLKGDGRAFRGAQFIKDWNEIDYWAPLGAMLKTHRAELSQFPIRPSGYMKPDPARVQQWRERLAMLPGLKVGVLWTSLVIDSSRHLYFAPFDDWRAVLQTPGVTFVNLQYGDQSQAIAHAREAFGVEIHQPPGIDLRNDLDDVAALSAALDLVVGFSNASFNLAAASGAPAWLIAVESAWTRLGTDNYPWYSQVRAYSPEAPGDWTSVMAAIATDLNQAANGGTRAVAAG</sequence>
<reference evidence="2 3" key="1">
    <citation type="submission" date="2020-08" db="EMBL/GenBank/DDBJ databases">
        <title>Genomic Encyclopedia of Type Strains, Phase IV (KMG-IV): sequencing the most valuable type-strain genomes for metagenomic binning, comparative biology and taxonomic classification.</title>
        <authorList>
            <person name="Goeker M."/>
        </authorList>
    </citation>
    <scope>NUCLEOTIDE SEQUENCE [LARGE SCALE GENOMIC DNA]</scope>
    <source>
        <strain evidence="2 3">DSM 21793</strain>
    </source>
</reference>
<dbReference type="Gene3D" id="1.25.40.10">
    <property type="entry name" value="Tetratricopeptide repeat domain"/>
    <property type="match status" value="2"/>
</dbReference>